<sequence>MDVQNEDNKISDNINYWPNIDLSIWLRSCDKEVIEPIKGNVTGNIPPWLKGILLRNGPGNLKVGEYQYDHIFDSSALLHRFHISDGTVTYQSRFVQTDILKKNNAAQRIAVSGFGTRAVPDPCQTIFQRVAAFFKSGEIVSDNSMVSLYPFGDEYYTFTEAPIMHRIDPNTLETKNKVTVSDYITLVSHTAHPHVMTDGTVFNVGLSITLRGPVYNVIKFSPGQEIDDDTKNKSMFDKATIVASVPARWILNPSYMHTFGITENFFIIVEQPLSIAISTYTMCLITKEPDIACLKWYENENTLIHVVSRETGKLKKTFVADTFFFFHIINQYETKDGNFIIIDITCYRDAGMLNLMYVDAMKNMQKNPDYAKLSRARPLRFMLPLNEINLTMSTVDPKMTSSSQVITDLLNPNYSSENILHQNASAYSLRNGEIYVKPELICNLGCETPRINYDRYLGREYRYFYAISSDVDAENPGTLIKVDTVEKTRILWNEDDVYPSEPIFVPRPNAKEEDDGVIVSAAIFGKTKETDVLLLILDARTMQEIGRVTFNTPGPVPKCLHGWFIPDKKN</sequence>
<dbReference type="Pfam" id="PF03055">
    <property type="entry name" value="RPE65"/>
    <property type="match status" value="1"/>
</dbReference>
<keyword evidence="2 5" id="KW-0479">Metal-binding</keyword>
<dbReference type="GO" id="GO:0046872">
    <property type="term" value="F:metal ion binding"/>
    <property type="evidence" value="ECO:0007669"/>
    <property type="project" value="UniProtKB-KW"/>
</dbReference>
<organism evidence="6 7">
    <name type="scientific">Microctonus hyperodae</name>
    <name type="common">Parasitoid wasp</name>
    <dbReference type="NCBI Taxonomy" id="165561"/>
    <lineage>
        <taxon>Eukaryota</taxon>
        <taxon>Metazoa</taxon>
        <taxon>Ecdysozoa</taxon>
        <taxon>Arthropoda</taxon>
        <taxon>Hexapoda</taxon>
        <taxon>Insecta</taxon>
        <taxon>Pterygota</taxon>
        <taxon>Neoptera</taxon>
        <taxon>Endopterygota</taxon>
        <taxon>Hymenoptera</taxon>
        <taxon>Apocrita</taxon>
        <taxon>Ichneumonoidea</taxon>
        <taxon>Braconidae</taxon>
        <taxon>Euphorinae</taxon>
        <taxon>Microctonus</taxon>
    </lineage>
</organism>
<name>A0AA39L115_MICHY</name>
<comment type="similarity">
    <text evidence="1">Belongs to the carotenoid oxygenase family.</text>
</comment>
<dbReference type="InterPro" id="IPR004294">
    <property type="entry name" value="Carotenoid_Oase"/>
</dbReference>
<proteinExistence type="inferred from homology"/>
<reference evidence="6" key="1">
    <citation type="journal article" date="2023" name="bioRxiv">
        <title>Scaffold-level genome assemblies of two parasitoid biocontrol wasps reveal the parthenogenesis mechanism and an associated novel virus.</title>
        <authorList>
            <person name="Inwood S."/>
            <person name="Skelly J."/>
            <person name="Guhlin J."/>
            <person name="Harrop T."/>
            <person name="Goldson S."/>
            <person name="Dearden P."/>
        </authorList>
    </citation>
    <scope>NUCLEOTIDE SEQUENCE</scope>
    <source>
        <strain evidence="6">Lincoln</strain>
        <tissue evidence="6">Whole body</tissue>
    </source>
</reference>
<evidence type="ECO:0000256" key="1">
    <source>
        <dbReference type="ARBA" id="ARBA00006787"/>
    </source>
</evidence>
<feature type="binding site" evidence="5">
    <location>
        <position position="192"/>
    </location>
    <ligand>
        <name>Fe cation</name>
        <dbReference type="ChEBI" id="CHEBI:24875"/>
        <note>catalytic</note>
    </ligand>
</feature>
<evidence type="ECO:0000256" key="4">
    <source>
        <dbReference type="ARBA" id="ARBA00023004"/>
    </source>
</evidence>
<feature type="binding site" evidence="5">
    <location>
        <position position="257"/>
    </location>
    <ligand>
        <name>Fe cation</name>
        <dbReference type="ChEBI" id="CHEBI:24875"/>
        <note>catalytic</note>
    </ligand>
</feature>
<feature type="binding site" evidence="5">
    <location>
        <position position="561"/>
    </location>
    <ligand>
        <name>Fe cation</name>
        <dbReference type="ChEBI" id="CHEBI:24875"/>
        <note>catalytic</note>
    </ligand>
</feature>
<evidence type="ECO:0000256" key="2">
    <source>
        <dbReference type="ARBA" id="ARBA00022723"/>
    </source>
</evidence>
<protein>
    <submittedName>
        <fullName evidence="6">Uncharacterized protein</fullName>
    </submittedName>
</protein>
<dbReference type="GO" id="GO:0010436">
    <property type="term" value="F:carotenoid dioxygenase activity"/>
    <property type="evidence" value="ECO:0007669"/>
    <property type="project" value="TreeGrafter"/>
</dbReference>
<keyword evidence="3" id="KW-0560">Oxidoreductase</keyword>
<comment type="cofactor">
    <cofactor evidence="5">
        <name>Fe(2+)</name>
        <dbReference type="ChEBI" id="CHEBI:29033"/>
    </cofactor>
    <text evidence="5">Binds 1 Fe(2+) ion per subunit.</text>
</comment>
<evidence type="ECO:0000313" key="7">
    <source>
        <dbReference type="Proteomes" id="UP001168972"/>
    </source>
</evidence>
<feature type="binding site" evidence="5">
    <location>
        <position position="327"/>
    </location>
    <ligand>
        <name>Fe cation</name>
        <dbReference type="ChEBI" id="CHEBI:24875"/>
        <note>catalytic</note>
    </ligand>
</feature>
<dbReference type="PANTHER" id="PTHR10543">
    <property type="entry name" value="BETA-CAROTENE DIOXYGENASE"/>
    <property type="match status" value="1"/>
</dbReference>
<dbReference type="EMBL" id="JAQQBR010000002">
    <property type="protein sequence ID" value="KAK0180972.1"/>
    <property type="molecule type" value="Genomic_DNA"/>
</dbReference>
<keyword evidence="4 5" id="KW-0408">Iron</keyword>
<dbReference type="PANTHER" id="PTHR10543:SF24">
    <property type="entry name" value="CAROTENOID ISOMEROOXYGENASE"/>
    <property type="match status" value="1"/>
</dbReference>
<dbReference type="GO" id="GO:0016121">
    <property type="term" value="P:carotene catabolic process"/>
    <property type="evidence" value="ECO:0007669"/>
    <property type="project" value="TreeGrafter"/>
</dbReference>
<dbReference type="GO" id="GO:0003834">
    <property type="term" value="F:beta-carotene 15,15'-dioxygenase activity"/>
    <property type="evidence" value="ECO:0007669"/>
    <property type="project" value="TreeGrafter"/>
</dbReference>
<dbReference type="Proteomes" id="UP001168972">
    <property type="component" value="Unassembled WGS sequence"/>
</dbReference>
<dbReference type="GO" id="GO:0042574">
    <property type="term" value="P:retinal metabolic process"/>
    <property type="evidence" value="ECO:0007669"/>
    <property type="project" value="TreeGrafter"/>
</dbReference>
<evidence type="ECO:0000256" key="5">
    <source>
        <dbReference type="PIRSR" id="PIRSR604294-1"/>
    </source>
</evidence>
<comment type="caution">
    <text evidence="6">The sequence shown here is derived from an EMBL/GenBank/DDBJ whole genome shotgun (WGS) entry which is preliminary data.</text>
</comment>
<evidence type="ECO:0000256" key="3">
    <source>
        <dbReference type="ARBA" id="ARBA00023002"/>
    </source>
</evidence>
<dbReference type="AlphaFoldDB" id="A0AA39L115"/>
<keyword evidence="7" id="KW-1185">Reference proteome</keyword>
<reference evidence="6" key="2">
    <citation type="submission" date="2023-03" db="EMBL/GenBank/DDBJ databases">
        <authorList>
            <person name="Inwood S.N."/>
            <person name="Skelly J.G."/>
            <person name="Guhlin J."/>
            <person name="Harrop T.W.R."/>
            <person name="Goldson S.G."/>
            <person name="Dearden P.K."/>
        </authorList>
    </citation>
    <scope>NUCLEOTIDE SEQUENCE</scope>
    <source>
        <strain evidence="6">Lincoln</strain>
        <tissue evidence="6">Whole body</tissue>
    </source>
</reference>
<evidence type="ECO:0000313" key="6">
    <source>
        <dbReference type="EMBL" id="KAK0180972.1"/>
    </source>
</evidence>
<gene>
    <name evidence="6" type="ORF">PV327_003298</name>
</gene>
<accession>A0AA39L115</accession>